<accession>A0ABR2BN63</accession>
<keyword evidence="2" id="KW-1185">Reference proteome</keyword>
<reference evidence="1 2" key="1">
    <citation type="journal article" date="2024" name="G3 (Bethesda)">
        <title>Genome assembly of Hibiscus sabdariffa L. provides insights into metabolisms of medicinal natural products.</title>
        <authorList>
            <person name="Kim T."/>
        </authorList>
    </citation>
    <scope>NUCLEOTIDE SEQUENCE [LARGE SCALE GENOMIC DNA]</scope>
    <source>
        <strain evidence="1">TK-2024</strain>
        <tissue evidence="1">Old leaves</tissue>
    </source>
</reference>
<protein>
    <submittedName>
        <fullName evidence="1">Uncharacterized protein</fullName>
    </submittedName>
</protein>
<sequence length="98" mass="11129">MDIVVFESTTARRQRTGCGKFLGFDAERSGFRFDGLEAGVTKGASGARVDGLRIYEFYKCRLSSEEPKWMSDETMASLDRANDKLQMGMDIEEFERKP</sequence>
<gene>
    <name evidence="1" type="ORF">V6N12_044492</name>
</gene>
<evidence type="ECO:0000313" key="2">
    <source>
        <dbReference type="Proteomes" id="UP001472677"/>
    </source>
</evidence>
<dbReference type="Proteomes" id="UP001472677">
    <property type="component" value="Unassembled WGS sequence"/>
</dbReference>
<proteinExistence type="predicted"/>
<organism evidence="1 2">
    <name type="scientific">Hibiscus sabdariffa</name>
    <name type="common">roselle</name>
    <dbReference type="NCBI Taxonomy" id="183260"/>
    <lineage>
        <taxon>Eukaryota</taxon>
        <taxon>Viridiplantae</taxon>
        <taxon>Streptophyta</taxon>
        <taxon>Embryophyta</taxon>
        <taxon>Tracheophyta</taxon>
        <taxon>Spermatophyta</taxon>
        <taxon>Magnoliopsida</taxon>
        <taxon>eudicotyledons</taxon>
        <taxon>Gunneridae</taxon>
        <taxon>Pentapetalae</taxon>
        <taxon>rosids</taxon>
        <taxon>malvids</taxon>
        <taxon>Malvales</taxon>
        <taxon>Malvaceae</taxon>
        <taxon>Malvoideae</taxon>
        <taxon>Hibiscus</taxon>
    </lineage>
</organism>
<name>A0ABR2BN63_9ROSI</name>
<comment type="caution">
    <text evidence="1">The sequence shown here is derived from an EMBL/GenBank/DDBJ whole genome shotgun (WGS) entry which is preliminary data.</text>
</comment>
<dbReference type="EMBL" id="JBBPBM010000099">
    <property type="protein sequence ID" value="KAK8508576.1"/>
    <property type="molecule type" value="Genomic_DNA"/>
</dbReference>
<evidence type="ECO:0000313" key="1">
    <source>
        <dbReference type="EMBL" id="KAK8508576.1"/>
    </source>
</evidence>